<protein>
    <submittedName>
        <fullName evidence="10">Diacylglycerol kinase</fullName>
    </submittedName>
</protein>
<evidence type="ECO:0000256" key="5">
    <source>
        <dbReference type="ARBA" id="ARBA00022777"/>
    </source>
</evidence>
<evidence type="ECO:0000256" key="2">
    <source>
        <dbReference type="ARBA" id="ARBA00005983"/>
    </source>
</evidence>
<dbReference type="InterPro" id="IPR045540">
    <property type="entry name" value="YegS/DAGK_C"/>
</dbReference>
<evidence type="ECO:0000256" key="3">
    <source>
        <dbReference type="ARBA" id="ARBA00022679"/>
    </source>
</evidence>
<dbReference type="PANTHER" id="PTHR12358">
    <property type="entry name" value="SPHINGOSINE KINASE"/>
    <property type="match status" value="1"/>
</dbReference>
<evidence type="ECO:0000256" key="4">
    <source>
        <dbReference type="ARBA" id="ARBA00022741"/>
    </source>
</evidence>
<keyword evidence="7" id="KW-0444">Lipid biosynthesis</keyword>
<gene>
    <name evidence="10" type="ORF">BAU17_01800</name>
</gene>
<evidence type="ECO:0000313" key="10">
    <source>
        <dbReference type="EMBL" id="KAF1302132.1"/>
    </source>
</evidence>
<accession>A0ABQ6YWP7</accession>
<keyword evidence="3" id="KW-0808">Transferase</keyword>
<dbReference type="EMBL" id="MAEL01000054">
    <property type="protein sequence ID" value="KAF1302132.1"/>
    <property type="molecule type" value="Genomic_DNA"/>
</dbReference>
<evidence type="ECO:0000256" key="8">
    <source>
        <dbReference type="ARBA" id="ARBA00023264"/>
    </source>
</evidence>
<dbReference type="RefSeq" id="WP_161903111.1">
    <property type="nucleotide sequence ID" value="NZ_MAEL01000054.1"/>
</dbReference>
<evidence type="ECO:0000259" key="9">
    <source>
        <dbReference type="PROSITE" id="PS50146"/>
    </source>
</evidence>
<comment type="caution">
    <text evidence="10">The sequence shown here is derived from an EMBL/GenBank/DDBJ whole genome shotgun (WGS) entry which is preliminary data.</text>
</comment>
<feature type="domain" description="DAGKc" evidence="9">
    <location>
        <begin position="1"/>
        <end position="143"/>
    </location>
</feature>
<keyword evidence="7" id="KW-0443">Lipid metabolism</keyword>
<keyword evidence="5 10" id="KW-0418">Kinase</keyword>
<keyword evidence="8" id="KW-1208">Phospholipid metabolism</keyword>
<evidence type="ECO:0000256" key="6">
    <source>
        <dbReference type="ARBA" id="ARBA00022840"/>
    </source>
</evidence>
<keyword evidence="11" id="KW-1185">Reference proteome</keyword>
<sequence>MNFHYHLLINQAAGAGNGKKISEKVETLFLKNNFLYTAHRTNYPNHELEIISQLVETTLLPWSKRTETPYPLLLVIGGDGTLHQVVNQLKQLNVEIPVAYIPAGSGNDFARGVNLPKEIEQIFWHIIQTQEPQELPIIAYEEKIQERKGISVNNVGIGLDAAIVARTNHSTTKHHLNKYNLGSLSYIMSILAVLFKQKGFPILVEANGQTIGYKKAFLCTTTNHPFFGGGVAIAPMADIYKHSLDFVLVERLPLYKILWLIVLLLRKKQANSKYFHHISAAKLRIVSTTPQFAQADGEELGRGPYDLQFSLEKQLFWF</sequence>
<dbReference type="InterPro" id="IPR016064">
    <property type="entry name" value="NAD/diacylglycerol_kinase_sf"/>
</dbReference>
<comment type="cofactor">
    <cofactor evidence="1">
        <name>Mg(2+)</name>
        <dbReference type="ChEBI" id="CHEBI:18420"/>
    </cofactor>
</comment>
<evidence type="ECO:0000256" key="7">
    <source>
        <dbReference type="ARBA" id="ARBA00023209"/>
    </source>
</evidence>
<dbReference type="Pfam" id="PF19279">
    <property type="entry name" value="YegS_C"/>
    <property type="match status" value="1"/>
</dbReference>
<proteinExistence type="inferred from homology"/>
<dbReference type="InterPro" id="IPR017438">
    <property type="entry name" value="ATP-NAD_kinase_N"/>
</dbReference>
<keyword evidence="4" id="KW-0547">Nucleotide-binding</keyword>
<keyword evidence="7" id="KW-0594">Phospholipid biosynthesis</keyword>
<dbReference type="InterPro" id="IPR050187">
    <property type="entry name" value="Lipid_Phosphate_FormReg"/>
</dbReference>
<dbReference type="SMART" id="SM00046">
    <property type="entry name" value="DAGKc"/>
    <property type="match status" value="1"/>
</dbReference>
<dbReference type="Pfam" id="PF00781">
    <property type="entry name" value="DAGK_cat"/>
    <property type="match status" value="1"/>
</dbReference>
<dbReference type="Gene3D" id="3.40.50.10330">
    <property type="entry name" value="Probable inorganic polyphosphate/atp-NAD kinase, domain 1"/>
    <property type="match status" value="1"/>
</dbReference>
<comment type="similarity">
    <text evidence="2">Belongs to the diacylglycerol/lipid kinase family.</text>
</comment>
<keyword evidence="6" id="KW-0067">ATP-binding</keyword>
<organism evidence="10 11">
    <name type="scientific">Candidatus Enterococcus willemsii</name>
    <dbReference type="NCBI Taxonomy" id="1857215"/>
    <lineage>
        <taxon>Bacteria</taxon>
        <taxon>Bacillati</taxon>
        <taxon>Bacillota</taxon>
        <taxon>Bacilli</taxon>
        <taxon>Lactobacillales</taxon>
        <taxon>Enterococcaceae</taxon>
        <taxon>Enterococcus</taxon>
    </lineage>
</organism>
<evidence type="ECO:0000256" key="1">
    <source>
        <dbReference type="ARBA" id="ARBA00001946"/>
    </source>
</evidence>
<name>A0ABQ6YWP7_9ENTE</name>
<dbReference type="InterPro" id="IPR001206">
    <property type="entry name" value="Diacylglycerol_kinase_cat_dom"/>
</dbReference>
<dbReference type="Proteomes" id="UP000782705">
    <property type="component" value="Unassembled WGS sequence"/>
</dbReference>
<dbReference type="PANTHER" id="PTHR12358:SF54">
    <property type="entry name" value="SPHINGOSINE KINASE RELATED PROTEIN"/>
    <property type="match status" value="1"/>
</dbReference>
<dbReference type="Gene3D" id="2.60.200.40">
    <property type="match status" value="1"/>
</dbReference>
<dbReference type="GO" id="GO:0016301">
    <property type="term" value="F:kinase activity"/>
    <property type="evidence" value="ECO:0007669"/>
    <property type="project" value="UniProtKB-KW"/>
</dbReference>
<reference evidence="10 11" key="1">
    <citation type="submission" date="2016-06" db="EMBL/GenBank/DDBJ databases">
        <title>Four novel species of enterococci isolated from chicken manure.</title>
        <authorList>
            <person name="Van Tyne D."/>
        </authorList>
    </citation>
    <scope>NUCLEOTIDE SEQUENCE [LARGE SCALE GENOMIC DNA]</scope>
    <source>
        <strain evidence="10 11">CU12B</strain>
    </source>
</reference>
<dbReference type="PROSITE" id="PS50146">
    <property type="entry name" value="DAGK"/>
    <property type="match status" value="1"/>
</dbReference>
<dbReference type="SUPFAM" id="SSF111331">
    <property type="entry name" value="NAD kinase/diacylglycerol kinase-like"/>
    <property type="match status" value="1"/>
</dbReference>
<evidence type="ECO:0000313" key="11">
    <source>
        <dbReference type="Proteomes" id="UP000782705"/>
    </source>
</evidence>